<proteinExistence type="predicted"/>
<sequence>MTNKTDFSINKKLKTLSLIAIIFTTLSLASCANQQSTTLYEQLGGMEKLELIANNFVNEIAFNEEIYSYFEETNIERFTEKLVEQLCVMSNGPCTYTGDSMAQVHAGMQITENHFNLTVDLFVAAMDKAEVPHRLQNQLLKEMAKTRDEMLYK</sequence>
<protein>
    <submittedName>
        <fullName evidence="7">Group 1 truncated hemoglobin</fullName>
    </submittedName>
</protein>
<dbReference type="Proteomes" id="UP001249020">
    <property type="component" value="Unassembled WGS sequence"/>
</dbReference>
<dbReference type="GO" id="GO:0046872">
    <property type="term" value="F:metal ion binding"/>
    <property type="evidence" value="ECO:0007669"/>
    <property type="project" value="UniProtKB-KW"/>
</dbReference>
<evidence type="ECO:0000256" key="4">
    <source>
        <dbReference type="ARBA" id="ARBA00023004"/>
    </source>
</evidence>
<name>A0AAW8R568_9ALTE</name>
<evidence type="ECO:0000256" key="5">
    <source>
        <dbReference type="PIRSR" id="PIRSR601486-1"/>
    </source>
</evidence>
<feature type="chain" id="PRO_5043420821" evidence="6">
    <location>
        <begin position="30"/>
        <end position="153"/>
    </location>
</feature>
<keyword evidence="8" id="KW-1185">Reference proteome</keyword>
<accession>A0AAW8R568</accession>
<dbReference type="InterPro" id="IPR012292">
    <property type="entry name" value="Globin/Proto"/>
</dbReference>
<evidence type="ECO:0000256" key="1">
    <source>
        <dbReference type="ARBA" id="ARBA00022448"/>
    </source>
</evidence>
<dbReference type="GO" id="GO:0019825">
    <property type="term" value="F:oxygen binding"/>
    <property type="evidence" value="ECO:0007669"/>
    <property type="project" value="InterPro"/>
</dbReference>
<dbReference type="InterPro" id="IPR001486">
    <property type="entry name" value="Hemoglobin_trunc"/>
</dbReference>
<keyword evidence="6" id="KW-0732">Signal</keyword>
<keyword evidence="1" id="KW-0813">Transport</keyword>
<evidence type="ECO:0000256" key="2">
    <source>
        <dbReference type="ARBA" id="ARBA00022617"/>
    </source>
</evidence>
<dbReference type="GO" id="GO:0020037">
    <property type="term" value="F:heme binding"/>
    <property type="evidence" value="ECO:0007669"/>
    <property type="project" value="InterPro"/>
</dbReference>
<gene>
    <name evidence="7" type="ORF">RM544_16045</name>
</gene>
<dbReference type="CDD" id="cd00454">
    <property type="entry name" value="TrHb1_N"/>
    <property type="match status" value="1"/>
</dbReference>
<evidence type="ECO:0000313" key="7">
    <source>
        <dbReference type="EMBL" id="MDT0584060.1"/>
    </source>
</evidence>
<keyword evidence="2 5" id="KW-0349">Heme</keyword>
<comment type="caution">
    <text evidence="7">The sequence shown here is derived from an EMBL/GenBank/DDBJ whole genome shotgun (WGS) entry which is preliminary data.</text>
</comment>
<reference evidence="7 8" key="1">
    <citation type="submission" date="2023-09" db="EMBL/GenBank/DDBJ databases">
        <authorList>
            <person name="Rey-Velasco X."/>
        </authorList>
    </citation>
    <scope>NUCLEOTIDE SEQUENCE [LARGE SCALE GENOMIC DNA]</scope>
    <source>
        <strain evidence="7 8">W409</strain>
    </source>
</reference>
<dbReference type="SUPFAM" id="SSF46458">
    <property type="entry name" value="Globin-like"/>
    <property type="match status" value="1"/>
</dbReference>
<feature type="binding site" description="distal binding residue" evidence="5">
    <location>
        <position position="105"/>
    </location>
    <ligand>
        <name>heme</name>
        <dbReference type="ChEBI" id="CHEBI:30413"/>
    </ligand>
    <ligandPart>
        <name>Fe</name>
        <dbReference type="ChEBI" id="CHEBI:18248"/>
    </ligandPart>
</feature>
<dbReference type="EMBL" id="JAVRIE010000007">
    <property type="protein sequence ID" value="MDT0584060.1"/>
    <property type="molecule type" value="Genomic_DNA"/>
</dbReference>
<dbReference type="Pfam" id="PF01152">
    <property type="entry name" value="Bac_globin"/>
    <property type="match status" value="1"/>
</dbReference>
<keyword evidence="3 5" id="KW-0479">Metal-binding</keyword>
<dbReference type="InterPro" id="IPR009050">
    <property type="entry name" value="Globin-like_sf"/>
</dbReference>
<dbReference type="PROSITE" id="PS51257">
    <property type="entry name" value="PROKAR_LIPOPROTEIN"/>
    <property type="match status" value="1"/>
</dbReference>
<dbReference type="RefSeq" id="WP_311362827.1">
    <property type="nucleotide sequence ID" value="NZ_JAVRIE010000007.1"/>
</dbReference>
<keyword evidence="4 5" id="KW-0408">Iron</keyword>
<evidence type="ECO:0000256" key="3">
    <source>
        <dbReference type="ARBA" id="ARBA00022723"/>
    </source>
</evidence>
<dbReference type="Gene3D" id="1.10.490.10">
    <property type="entry name" value="Globins"/>
    <property type="match status" value="1"/>
</dbReference>
<evidence type="ECO:0000256" key="6">
    <source>
        <dbReference type="SAM" id="SignalP"/>
    </source>
</evidence>
<dbReference type="AlphaFoldDB" id="A0AAW8R568"/>
<feature type="signal peptide" evidence="6">
    <location>
        <begin position="1"/>
        <end position="29"/>
    </location>
</feature>
<organism evidence="7 8">
    <name type="scientific">Brumicola blandensis</name>
    <dbReference type="NCBI Taxonomy" id="3075611"/>
    <lineage>
        <taxon>Bacteria</taxon>
        <taxon>Pseudomonadati</taxon>
        <taxon>Pseudomonadota</taxon>
        <taxon>Gammaproteobacteria</taxon>
        <taxon>Alteromonadales</taxon>
        <taxon>Alteromonadaceae</taxon>
        <taxon>Brumicola</taxon>
    </lineage>
</organism>
<evidence type="ECO:0000313" key="8">
    <source>
        <dbReference type="Proteomes" id="UP001249020"/>
    </source>
</evidence>